<dbReference type="Proteomes" id="UP000828251">
    <property type="component" value="Unassembled WGS sequence"/>
</dbReference>
<gene>
    <name evidence="1" type="ORF">J1N35_045118</name>
</gene>
<protein>
    <submittedName>
        <fullName evidence="1">Uncharacterized protein</fullName>
    </submittedName>
</protein>
<dbReference type="EMBL" id="JAIQCV010000013">
    <property type="protein sequence ID" value="KAH1032944.1"/>
    <property type="molecule type" value="Genomic_DNA"/>
</dbReference>
<dbReference type="InterPro" id="IPR055298">
    <property type="entry name" value="AtLOH3-like"/>
</dbReference>
<comment type="caution">
    <text evidence="1">The sequence shown here is derived from an EMBL/GenBank/DDBJ whole genome shotgun (WGS) entry which is preliminary data.</text>
</comment>
<dbReference type="PANTHER" id="PTHR11697">
    <property type="entry name" value="GENERAL TRANSCRIPTION FACTOR 2-RELATED ZINC FINGER PROTEIN"/>
    <property type="match status" value="1"/>
</dbReference>
<dbReference type="AlphaFoldDB" id="A0A9D3ZG89"/>
<reference evidence="1 2" key="1">
    <citation type="journal article" date="2021" name="Plant Biotechnol. J.">
        <title>Multi-omics assisted identification of the key and species-specific regulatory components of drought-tolerant mechanisms in Gossypium stocksii.</title>
        <authorList>
            <person name="Yu D."/>
            <person name="Ke L."/>
            <person name="Zhang D."/>
            <person name="Wu Y."/>
            <person name="Sun Y."/>
            <person name="Mei J."/>
            <person name="Sun J."/>
            <person name="Sun Y."/>
        </authorList>
    </citation>
    <scope>NUCLEOTIDE SEQUENCE [LARGE SCALE GENOMIC DNA]</scope>
    <source>
        <strain evidence="2">cv. E1</strain>
        <tissue evidence="1">Leaf</tissue>
    </source>
</reference>
<evidence type="ECO:0000313" key="2">
    <source>
        <dbReference type="Proteomes" id="UP000828251"/>
    </source>
</evidence>
<proteinExistence type="predicted"/>
<accession>A0A9D3ZG89</accession>
<dbReference type="OrthoDB" id="1000904at2759"/>
<organism evidence="1 2">
    <name type="scientific">Gossypium stocksii</name>
    <dbReference type="NCBI Taxonomy" id="47602"/>
    <lineage>
        <taxon>Eukaryota</taxon>
        <taxon>Viridiplantae</taxon>
        <taxon>Streptophyta</taxon>
        <taxon>Embryophyta</taxon>
        <taxon>Tracheophyta</taxon>
        <taxon>Spermatophyta</taxon>
        <taxon>Magnoliopsida</taxon>
        <taxon>eudicotyledons</taxon>
        <taxon>Gunneridae</taxon>
        <taxon>Pentapetalae</taxon>
        <taxon>rosids</taxon>
        <taxon>malvids</taxon>
        <taxon>Malvales</taxon>
        <taxon>Malvaceae</taxon>
        <taxon>Malvoideae</taxon>
        <taxon>Gossypium</taxon>
    </lineage>
</organism>
<sequence length="252" mass="28658">MHGEFNGLKALILNNYRYAYYVHYFSPRIQLALVAKARKVAEVHQFFKDLSNIVSIASASSKRHDGLQKAQVVEITRFVSIDELATRTRMNHIGTLQRPGETLWSSHLNPITSLLTMYNTTSTILENLKKSLLTILDMNAQYIVGRSRNKKEDVTMEHHYQPHTAVSDVPVSSADSLVRRSHGRVSPHGLHTGSPHARVASTVSFSAFAKMQFQCNWSTHLVHFRFLSTPKHSRTYIQNIQTFKNPETNLNT</sequence>
<keyword evidence="2" id="KW-1185">Reference proteome</keyword>
<dbReference type="PANTHER" id="PTHR11697:SF230">
    <property type="entry name" value="ZINC FINGER, MYM DOMAIN CONTAINING 1"/>
    <property type="match status" value="1"/>
</dbReference>
<name>A0A9D3ZG89_9ROSI</name>
<evidence type="ECO:0000313" key="1">
    <source>
        <dbReference type="EMBL" id="KAH1032944.1"/>
    </source>
</evidence>